<dbReference type="EMBL" id="CP120629">
    <property type="protein sequence ID" value="WEW60050.1"/>
    <property type="molecule type" value="Genomic_DNA"/>
</dbReference>
<dbReference type="Proteomes" id="UP001219355">
    <property type="component" value="Chromosome 3"/>
</dbReference>
<evidence type="ECO:0000313" key="2">
    <source>
        <dbReference type="EMBL" id="WEW60050.1"/>
    </source>
</evidence>
<feature type="compositionally biased region" description="Basic and acidic residues" evidence="1">
    <location>
        <begin position="64"/>
        <end position="108"/>
    </location>
</feature>
<proteinExistence type="predicted"/>
<sequence length="117" mass="13431">MKNNPTTRPGLLHPRKEKLTSCLRQCGWNKFTKVGKELLTLRHNDVTEKPTARPRLLKPLQKGSDVESKKAKPEPKTKTKTETEPKIEKPKSKIEKPKPKPKTEIEKPKTKKSQTQT</sequence>
<name>A0AAF0DNL6_9EURO</name>
<feature type="region of interest" description="Disordered" evidence="1">
    <location>
        <begin position="42"/>
        <end position="117"/>
    </location>
</feature>
<protein>
    <submittedName>
        <fullName evidence="2">Uncharacterized protein</fullName>
    </submittedName>
</protein>
<feature type="compositionally biased region" description="Basic and acidic residues" evidence="1">
    <location>
        <begin position="42"/>
        <end position="51"/>
    </location>
</feature>
<evidence type="ECO:0000313" key="3">
    <source>
        <dbReference type="Proteomes" id="UP001219355"/>
    </source>
</evidence>
<organism evidence="2 3">
    <name type="scientific">Emydomyces testavorans</name>
    <dbReference type="NCBI Taxonomy" id="2070801"/>
    <lineage>
        <taxon>Eukaryota</taxon>
        <taxon>Fungi</taxon>
        <taxon>Dikarya</taxon>
        <taxon>Ascomycota</taxon>
        <taxon>Pezizomycotina</taxon>
        <taxon>Eurotiomycetes</taxon>
        <taxon>Eurotiomycetidae</taxon>
        <taxon>Onygenales</taxon>
        <taxon>Nannizziopsiaceae</taxon>
        <taxon>Emydomyces</taxon>
    </lineage>
</organism>
<keyword evidence="3" id="KW-1185">Reference proteome</keyword>
<gene>
    <name evidence="2" type="ORF">PRK78_005534</name>
</gene>
<dbReference type="AlphaFoldDB" id="A0AAF0DNL6"/>
<evidence type="ECO:0000256" key="1">
    <source>
        <dbReference type="SAM" id="MobiDB-lite"/>
    </source>
</evidence>
<reference evidence="2" key="1">
    <citation type="submission" date="2023-03" db="EMBL/GenBank/DDBJ databases">
        <title>Emydomyces testavorans Genome Sequence.</title>
        <authorList>
            <person name="Hoyer L."/>
        </authorList>
    </citation>
    <scope>NUCLEOTIDE SEQUENCE</scope>
    <source>
        <strain evidence="2">16-2883</strain>
    </source>
</reference>
<accession>A0AAF0DNL6</accession>